<keyword evidence="4 7" id="KW-1133">Transmembrane helix</keyword>
<name>A0A3M2S8I5_9HYPO</name>
<feature type="transmembrane region" description="Helical" evidence="7">
    <location>
        <begin position="119"/>
        <end position="147"/>
    </location>
</feature>
<evidence type="ECO:0000256" key="3">
    <source>
        <dbReference type="ARBA" id="ARBA00022692"/>
    </source>
</evidence>
<feature type="transmembrane region" description="Helical" evidence="7">
    <location>
        <begin position="353"/>
        <end position="374"/>
    </location>
</feature>
<evidence type="ECO:0008006" key="10">
    <source>
        <dbReference type="Google" id="ProtNLM"/>
    </source>
</evidence>
<dbReference type="Gene3D" id="1.20.1250.20">
    <property type="entry name" value="MFS general substrate transporter like domains"/>
    <property type="match status" value="2"/>
</dbReference>
<dbReference type="GO" id="GO:0016020">
    <property type="term" value="C:membrane"/>
    <property type="evidence" value="ECO:0007669"/>
    <property type="project" value="UniProtKB-SubCell"/>
</dbReference>
<dbReference type="PANTHER" id="PTHR43791:SF3">
    <property type="entry name" value="MAJOR FACILITATOR SUPERFAMILY (MFS) PROFILE DOMAIN-CONTAINING PROTEIN"/>
    <property type="match status" value="1"/>
</dbReference>
<feature type="transmembrane region" description="Helical" evidence="7">
    <location>
        <begin position="386"/>
        <end position="406"/>
    </location>
</feature>
<feature type="transmembrane region" description="Helical" evidence="7">
    <location>
        <begin position="260"/>
        <end position="282"/>
    </location>
</feature>
<dbReference type="Proteomes" id="UP000277212">
    <property type="component" value="Unassembled WGS sequence"/>
</dbReference>
<dbReference type="Pfam" id="PF07690">
    <property type="entry name" value="MFS_1"/>
    <property type="match status" value="1"/>
</dbReference>
<feature type="transmembrane region" description="Helical" evidence="7">
    <location>
        <begin position="79"/>
        <end position="99"/>
    </location>
</feature>
<comment type="subcellular location">
    <subcellularLocation>
        <location evidence="1">Membrane</location>
        <topology evidence="1">Multi-pass membrane protein</topology>
    </subcellularLocation>
</comment>
<evidence type="ECO:0000256" key="2">
    <source>
        <dbReference type="ARBA" id="ARBA00022448"/>
    </source>
</evidence>
<dbReference type="OrthoDB" id="3639251at2759"/>
<dbReference type="InterPro" id="IPR011701">
    <property type="entry name" value="MFS"/>
</dbReference>
<keyword evidence="5 7" id="KW-0472">Membrane</keyword>
<dbReference type="PANTHER" id="PTHR43791">
    <property type="entry name" value="PERMEASE-RELATED"/>
    <property type="match status" value="1"/>
</dbReference>
<feature type="transmembrane region" description="Helical" evidence="7">
    <location>
        <begin position="192"/>
        <end position="214"/>
    </location>
</feature>
<comment type="caution">
    <text evidence="8">The sequence shown here is derived from an EMBL/GenBank/DDBJ whole genome shotgun (WGS) entry which is preliminary data.</text>
</comment>
<evidence type="ECO:0000256" key="4">
    <source>
        <dbReference type="ARBA" id="ARBA00022989"/>
    </source>
</evidence>
<evidence type="ECO:0000256" key="7">
    <source>
        <dbReference type="SAM" id="Phobius"/>
    </source>
</evidence>
<protein>
    <recommendedName>
        <fullName evidence="10">Major facilitator superfamily (MFS) profile domain-containing protein</fullName>
    </recommendedName>
</protein>
<evidence type="ECO:0000256" key="6">
    <source>
        <dbReference type="ARBA" id="ARBA00023180"/>
    </source>
</evidence>
<evidence type="ECO:0000313" key="8">
    <source>
        <dbReference type="EMBL" id="RMJ13886.1"/>
    </source>
</evidence>
<proteinExistence type="predicted"/>
<feature type="transmembrane region" description="Helical" evidence="7">
    <location>
        <begin position="302"/>
        <end position="319"/>
    </location>
</feature>
<keyword evidence="2" id="KW-0813">Transport</keyword>
<evidence type="ECO:0000256" key="5">
    <source>
        <dbReference type="ARBA" id="ARBA00023136"/>
    </source>
</evidence>
<dbReference type="GO" id="GO:0022857">
    <property type="term" value="F:transmembrane transporter activity"/>
    <property type="evidence" value="ECO:0007669"/>
    <property type="project" value="InterPro"/>
</dbReference>
<keyword evidence="6" id="KW-0325">Glycoprotein</keyword>
<gene>
    <name evidence="8" type="ORF">CDV36_006447</name>
</gene>
<feature type="transmembrane region" description="Helical" evidence="7">
    <location>
        <begin position="328"/>
        <end position="347"/>
    </location>
</feature>
<dbReference type="InterPro" id="IPR036259">
    <property type="entry name" value="MFS_trans_sf"/>
</dbReference>
<evidence type="ECO:0000256" key="1">
    <source>
        <dbReference type="ARBA" id="ARBA00004141"/>
    </source>
</evidence>
<dbReference type="AlphaFoldDB" id="A0A3M2S8I5"/>
<dbReference type="SUPFAM" id="SSF103473">
    <property type="entry name" value="MFS general substrate transporter"/>
    <property type="match status" value="1"/>
</dbReference>
<keyword evidence="9" id="KW-1185">Reference proteome</keyword>
<organism evidence="8 9">
    <name type="scientific">Fusarium kuroshium</name>
    <dbReference type="NCBI Taxonomy" id="2010991"/>
    <lineage>
        <taxon>Eukaryota</taxon>
        <taxon>Fungi</taxon>
        <taxon>Dikarya</taxon>
        <taxon>Ascomycota</taxon>
        <taxon>Pezizomycotina</taxon>
        <taxon>Sordariomycetes</taxon>
        <taxon>Hypocreomycetidae</taxon>
        <taxon>Hypocreales</taxon>
        <taxon>Nectriaceae</taxon>
        <taxon>Fusarium</taxon>
        <taxon>Fusarium solani species complex</taxon>
    </lineage>
</organism>
<sequence>MAGDMNNKPTTDMIETTDPCDDAVEKGLDESVIDPTEDKRLVRRIDFRVLPWICITYALSLIDRTNIAAARIVGMEADLNLTGNQFNVALLVFFITYLVTEIPSNIVIKAVGTQSYLTVLIASWGAIAMCFGFFEGGFNPACIYLISCWYKRYEVQQRLAIWFVFGSVVSGFTDVISYGLSLMEGQRGLRGWSWVFIIPGAITVAVAIPIFFFVAEFPEKAKWLTAEERVMIQRRLAGDQGEDVEGKGTMKSFLEAALDWKVYVISLMLMLPTATTYALSFFSPSILASFGFSVTLSQVLTTPPYIFGAFVSILTGIMADRVRLRSPFIIGYSILHMAGLAMISWGGSQGARYTSMFLAIAGSNCAIPSALAFLANNVVGTHKRQFAVPIQTIFGGIGGIIGSLMFREADYPGLG</sequence>
<keyword evidence="3 7" id="KW-0812">Transmembrane</keyword>
<feature type="transmembrane region" description="Helical" evidence="7">
    <location>
        <begin position="159"/>
        <end position="180"/>
    </location>
</feature>
<evidence type="ECO:0000313" key="9">
    <source>
        <dbReference type="Proteomes" id="UP000277212"/>
    </source>
</evidence>
<reference evidence="8 9" key="1">
    <citation type="submission" date="2017-06" db="EMBL/GenBank/DDBJ databases">
        <title>Comparative genomic analysis of Ambrosia Fusariam Clade fungi.</title>
        <authorList>
            <person name="Stajich J.E."/>
            <person name="Carrillo J."/>
            <person name="Kijimoto T."/>
            <person name="Eskalen A."/>
            <person name="O'Donnell K."/>
            <person name="Kasson M."/>
        </authorList>
    </citation>
    <scope>NUCLEOTIDE SEQUENCE [LARGE SCALE GENOMIC DNA]</scope>
    <source>
        <strain evidence="8">UCR3666</strain>
    </source>
</reference>
<dbReference type="EMBL" id="NKUJ01000098">
    <property type="protein sequence ID" value="RMJ13886.1"/>
    <property type="molecule type" value="Genomic_DNA"/>
</dbReference>
<accession>A0A3M2S8I5</accession>